<evidence type="ECO:0008006" key="2">
    <source>
        <dbReference type="Google" id="ProtNLM"/>
    </source>
</evidence>
<protein>
    <recommendedName>
        <fullName evidence="2">DUF932 domain-containing protein</fullName>
    </recommendedName>
</protein>
<evidence type="ECO:0000313" key="1">
    <source>
        <dbReference type="EMBL" id="CAB5225828.1"/>
    </source>
</evidence>
<name>A0A6J7X5H6_9CAUD</name>
<gene>
    <name evidence="1" type="ORF">UFOVP755_10</name>
</gene>
<proteinExistence type="predicted"/>
<organism evidence="1">
    <name type="scientific">uncultured Caudovirales phage</name>
    <dbReference type="NCBI Taxonomy" id="2100421"/>
    <lineage>
        <taxon>Viruses</taxon>
        <taxon>Duplodnaviria</taxon>
        <taxon>Heunggongvirae</taxon>
        <taxon>Uroviricota</taxon>
        <taxon>Caudoviricetes</taxon>
        <taxon>Peduoviridae</taxon>
        <taxon>Maltschvirus</taxon>
        <taxon>Maltschvirus maltsch</taxon>
    </lineage>
</organism>
<dbReference type="EMBL" id="LR798356">
    <property type="protein sequence ID" value="CAB5225828.1"/>
    <property type="molecule type" value="Genomic_DNA"/>
</dbReference>
<sequence>MLDQSLLDRVMPRISKYDKFEQKIRLSHLRYTDDGYMVTQKPINDRKYFNLTDYAKDNLLGKLGIPKNYFAKISERNKKLSVEMINDGLLSDKEHYTIKFMDDHIRGVLNSDVKTLDDMTMIAAVQQGLNDTDYELRSLHVDHNGLFLKLLFKDTYNDTSVYARSSSLRGGITITNSDNLYAETSVKPFLFRQVCTNDATMNSEKSFILKNNVGYSKEDLSYRIASLVAYSVLNGGEYARVALGLNTISIPKDKIKGIIEQLCNQNDLSVNEIKQIIVSFNKEPLYTPFGICNAFTDCAKNFETTDLFKKQKLEDIGGQYFNLPKDNWKELLKIA</sequence>
<accession>A0A6J7X5H6</accession>
<reference evidence="1" key="1">
    <citation type="submission" date="2020-05" db="EMBL/GenBank/DDBJ databases">
        <authorList>
            <person name="Chiriac C."/>
            <person name="Salcher M."/>
            <person name="Ghai R."/>
            <person name="Kavagutti S V."/>
        </authorList>
    </citation>
    <scope>NUCLEOTIDE SEQUENCE</scope>
</reference>